<accession>A0ABT0YLG6</accession>
<reference evidence="1" key="1">
    <citation type="submission" date="2022-05" db="EMBL/GenBank/DDBJ databases">
        <title>Schlegelella sp. nov., isolated from mangrove soil.</title>
        <authorList>
            <person name="Liu Y."/>
            <person name="Ge X."/>
            <person name="Liu W."/>
        </authorList>
    </citation>
    <scope>NUCLEOTIDE SEQUENCE</scope>
    <source>
        <strain evidence="1">S2-27</strain>
    </source>
</reference>
<protein>
    <submittedName>
        <fullName evidence="1">Uncharacterized protein</fullName>
    </submittedName>
</protein>
<keyword evidence="2" id="KW-1185">Reference proteome</keyword>
<organism evidence="1 2">
    <name type="scientific">Caldimonas mangrovi</name>
    <dbReference type="NCBI Taxonomy" id="2944811"/>
    <lineage>
        <taxon>Bacteria</taxon>
        <taxon>Pseudomonadati</taxon>
        <taxon>Pseudomonadota</taxon>
        <taxon>Betaproteobacteria</taxon>
        <taxon>Burkholderiales</taxon>
        <taxon>Sphaerotilaceae</taxon>
        <taxon>Caldimonas</taxon>
    </lineage>
</organism>
<gene>
    <name evidence="1" type="ORF">M8A51_08445</name>
</gene>
<comment type="caution">
    <text evidence="1">The sequence shown here is derived from an EMBL/GenBank/DDBJ whole genome shotgun (WGS) entry which is preliminary data.</text>
</comment>
<evidence type="ECO:0000313" key="1">
    <source>
        <dbReference type="EMBL" id="MCM5679560.1"/>
    </source>
</evidence>
<proteinExistence type="predicted"/>
<dbReference type="EMBL" id="JAMKFE010000004">
    <property type="protein sequence ID" value="MCM5679560.1"/>
    <property type="molecule type" value="Genomic_DNA"/>
</dbReference>
<evidence type="ECO:0000313" key="2">
    <source>
        <dbReference type="Proteomes" id="UP001165541"/>
    </source>
</evidence>
<dbReference type="Proteomes" id="UP001165541">
    <property type="component" value="Unassembled WGS sequence"/>
</dbReference>
<sequence>MVNATARFIGKARRRVAATLRELCVFPEDEKSILIVFDDDESYYAYVSAYYEEEGDFAGPRPGRPCLRVAAARGVRPVGAAVPSAGGRGRCRHPSTRVVP</sequence>
<name>A0ABT0YLG6_9BURK</name>
<dbReference type="RefSeq" id="WP_251777763.1">
    <property type="nucleotide sequence ID" value="NZ_JAMKFE010000004.1"/>
</dbReference>